<evidence type="ECO:0000256" key="6">
    <source>
        <dbReference type="SAM" id="Phobius"/>
    </source>
</evidence>
<dbReference type="EMBL" id="DRLF01000025">
    <property type="protein sequence ID" value="HEC05349.1"/>
    <property type="molecule type" value="Genomic_DNA"/>
</dbReference>
<evidence type="ECO:0000256" key="2">
    <source>
        <dbReference type="ARBA" id="ARBA00022475"/>
    </source>
</evidence>
<keyword evidence="2" id="KW-1003">Cell membrane</keyword>
<feature type="transmembrane region" description="Helical" evidence="6">
    <location>
        <begin position="36"/>
        <end position="58"/>
    </location>
</feature>
<reference evidence="7" key="1">
    <citation type="journal article" date="2020" name="mSystems">
        <title>Genome- and Community-Level Interaction Insights into Carbon Utilization and Element Cycling Functions of Hydrothermarchaeota in Hydrothermal Sediment.</title>
        <authorList>
            <person name="Zhou Z."/>
            <person name="Liu Y."/>
            <person name="Xu W."/>
            <person name="Pan J."/>
            <person name="Luo Z.H."/>
            <person name="Li M."/>
        </authorList>
    </citation>
    <scope>NUCLEOTIDE SEQUENCE [LARGE SCALE GENOMIC DNA]</scope>
    <source>
        <strain evidence="7">HyVt-458</strain>
    </source>
</reference>
<evidence type="ECO:0000256" key="3">
    <source>
        <dbReference type="ARBA" id="ARBA00022692"/>
    </source>
</evidence>
<evidence type="ECO:0000313" key="7">
    <source>
        <dbReference type="EMBL" id="HEC05349.1"/>
    </source>
</evidence>
<protein>
    <recommendedName>
        <fullName evidence="8">Polysaccharide biosynthesis protein C-terminal domain-containing protein</fullName>
    </recommendedName>
</protein>
<keyword evidence="3 6" id="KW-0812">Transmembrane</keyword>
<evidence type="ECO:0000256" key="4">
    <source>
        <dbReference type="ARBA" id="ARBA00022989"/>
    </source>
</evidence>
<proteinExistence type="predicted"/>
<feature type="transmembrane region" description="Helical" evidence="6">
    <location>
        <begin position="70"/>
        <end position="87"/>
    </location>
</feature>
<comment type="subcellular location">
    <subcellularLocation>
        <location evidence="1">Cell membrane</location>
        <topology evidence="1">Multi-pass membrane protein</topology>
    </subcellularLocation>
</comment>
<sequence length="123" mass="13185">MSTIMSIPFALWTLVGTLFADTLLGTLYPPEYVGNTLVVFLLLLRNLVESASAPVTYALQTAGQARHTSLALLFGVAFALVLAPVLVYQFGIVGAGVAMLLSALSISALKWYWMMRVEVSSAT</sequence>
<gene>
    <name evidence="7" type="ORF">ENJ12_00725</name>
</gene>
<dbReference type="PANTHER" id="PTHR30250:SF11">
    <property type="entry name" value="O-ANTIGEN TRANSPORTER-RELATED"/>
    <property type="match status" value="1"/>
</dbReference>
<evidence type="ECO:0008006" key="8">
    <source>
        <dbReference type="Google" id="ProtNLM"/>
    </source>
</evidence>
<keyword evidence="4 6" id="KW-1133">Transmembrane helix</keyword>
<dbReference type="AlphaFoldDB" id="A0A831RT04"/>
<dbReference type="Proteomes" id="UP000886339">
    <property type="component" value="Unassembled WGS sequence"/>
</dbReference>
<dbReference type="PANTHER" id="PTHR30250">
    <property type="entry name" value="PST FAMILY PREDICTED COLANIC ACID TRANSPORTER"/>
    <property type="match status" value="1"/>
</dbReference>
<evidence type="ECO:0000256" key="5">
    <source>
        <dbReference type="ARBA" id="ARBA00023136"/>
    </source>
</evidence>
<comment type="caution">
    <text evidence="7">The sequence shown here is derived from an EMBL/GenBank/DDBJ whole genome shotgun (WGS) entry which is preliminary data.</text>
</comment>
<evidence type="ECO:0000256" key="1">
    <source>
        <dbReference type="ARBA" id="ARBA00004651"/>
    </source>
</evidence>
<name>A0A831RT04_9GAMM</name>
<organism evidence="7">
    <name type="scientific">Thiolapillus brandeum</name>
    <dbReference type="NCBI Taxonomy" id="1076588"/>
    <lineage>
        <taxon>Bacteria</taxon>
        <taxon>Pseudomonadati</taxon>
        <taxon>Pseudomonadota</taxon>
        <taxon>Gammaproteobacteria</taxon>
        <taxon>Chromatiales</taxon>
        <taxon>Sedimenticolaceae</taxon>
        <taxon>Thiolapillus</taxon>
    </lineage>
</organism>
<accession>A0A831RT04</accession>
<keyword evidence="5 6" id="KW-0472">Membrane</keyword>
<dbReference type="InterPro" id="IPR050833">
    <property type="entry name" value="Poly_Biosynth_Transport"/>
</dbReference>
<dbReference type="GO" id="GO:0005886">
    <property type="term" value="C:plasma membrane"/>
    <property type="evidence" value="ECO:0007669"/>
    <property type="project" value="UniProtKB-SubCell"/>
</dbReference>
<feature type="transmembrane region" description="Helical" evidence="6">
    <location>
        <begin position="93"/>
        <end position="113"/>
    </location>
</feature>